<accession>A0A1Z4KLJ7</accession>
<dbReference type="InterPro" id="IPR012296">
    <property type="entry name" value="Nuclease_put_TT1808"/>
</dbReference>
<dbReference type="Pfam" id="PF05685">
    <property type="entry name" value="Uma2"/>
    <property type="match status" value="1"/>
</dbReference>
<evidence type="ECO:0000313" key="2">
    <source>
        <dbReference type="EMBL" id="BAY69850.1"/>
    </source>
</evidence>
<dbReference type="CDD" id="cd06260">
    <property type="entry name" value="DUF820-like"/>
    <property type="match status" value="1"/>
</dbReference>
<feature type="domain" description="Putative restriction endonuclease" evidence="1">
    <location>
        <begin position="2"/>
        <end position="49"/>
    </location>
</feature>
<dbReference type="EMBL" id="AP018216">
    <property type="protein sequence ID" value="BAY69850.1"/>
    <property type="molecule type" value="Genomic_DNA"/>
</dbReference>
<dbReference type="AlphaFoldDB" id="A0A1Z4KLJ7"/>
<organism evidence="2 3">
    <name type="scientific">Trichormus variabilis NIES-23</name>
    <dbReference type="NCBI Taxonomy" id="1973479"/>
    <lineage>
        <taxon>Bacteria</taxon>
        <taxon>Bacillati</taxon>
        <taxon>Cyanobacteriota</taxon>
        <taxon>Cyanophyceae</taxon>
        <taxon>Nostocales</taxon>
        <taxon>Nostocaceae</taxon>
        <taxon>Trichormus</taxon>
    </lineage>
</organism>
<reference evidence="2 3" key="1">
    <citation type="submission" date="2017-06" db="EMBL/GenBank/DDBJ databases">
        <title>Genome sequencing of cyanobaciteial culture collection at National Institute for Environmental Studies (NIES).</title>
        <authorList>
            <person name="Hirose Y."/>
            <person name="Shimura Y."/>
            <person name="Fujisawa T."/>
            <person name="Nakamura Y."/>
            <person name="Kawachi M."/>
        </authorList>
    </citation>
    <scope>NUCLEOTIDE SEQUENCE [LARGE SCALE GENOMIC DNA]</scope>
    <source>
        <strain evidence="2 3">NIES-23</strain>
    </source>
</reference>
<dbReference type="PANTHER" id="PTHR35400:SF1">
    <property type="entry name" value="SLR1083 PROTEIN"/>
    <property type="match status" value="1"/>
</dbReference>
<dbReference type="PANTHER" id="PTHR35400">
    <property type="entry name" value="SLR1083 PROTEIN"/>
    <property type="match status" value="1"/>
</dbReference>
<dbReference type="Gene3D" id="3.90.1570.10">
    <property type="entry name" value="tt1808, chain A"/>
    <property type="match status" value="1"/>
</dbReference>
<dbReference type="Proteomes" id="UP000217507">
    <property type="component" value="Chromosome"/>
</dbReference>
<gene>
    <name evidence="2" type="ORF">NIES23_26500</name>
</gene>
<sequence length="65" mass="7370">MKTKIYAAVGIPEYWVINLRTMQLIVFRQPTEKGYQSQEILTQGSINPLAFTDIAVSIEKLLGNQ</sequence>
<evidence type="ECO:0000313" key="3">
    <source>
        <dbReference type="Proteomes" id="UP000217507"/>
    </source>
</evidence>
<evidence type="ECO:0000259" key="1">
    <source>
        <dbReference type="Pfam" id="PF05685"/>
    </source>
</evidence>
<name>A0A1Z4KLJ7_ANAVA</name>
<dbReference type="InterPro" id="IPR008538">
    <property type="entry name" value="Uma2"/>
</dbReference>
<proteinExistence type="predicted"/>
<protein>
    <recommendedName>
        <fullName evidence="1">Putative restriction endonuclease domain-containing protein</fullName>
    </recommendedName>
</protein>